<dbReference type="InterPro" id="IPR008707">
    <property type="entry name" value="B-propeller_PilY1"/>
</dbReference>
<reference evidence="6 7" key="1">
    <citation type="submission" date="2021-07" db="EMBL/GenBank/DDBJ databases">
        <title>Clinical implication of Pseudomonas aeruginosa: further insight on the antimicrobial resistance.</title>
        <authorList>
            <person name="Macori G."/>
            <person name="Fanning S."/>
            <person name="Alqahtani A."/>
        </authorList>
    </citation>
    <scope>NUCLEOTIDE SEQUENCE [LARGE SCALE GENOMIC DNA]</scope>
    <source>
        <strain evidence="6 7">CFS3442</strain>
    </source>
</reference>
<dbReference type="Pfam" id="PF05567">
    <property type="entry name" value="T4P_PilY1"/>
    <property type="match status" value="1"/>
</dbReference>
<sequence length="1233" mass="131137">MATRRFKWIAAASAVGLAGLGVVAYNLTAAQAQGLLAQAPLNNQVQTPPAFIMAVDDSGSMTFQTQFPGQDGAGCASGGSFFDRNGNLNVGVGTCSYYYVLPGPVISSGYYAIPQLDSLGFARSPTYNPTYFNPEVKYEPWIDGTGKPYDEANPTSTLIDPRGSTRVALAANYFSGTSRILTGMVIPKGTTYNDGWDRTAEQDITWRGSSNIYVQYWPAAFFLPWTNDKDPYPQREDKAGVYSGVTRVKIDNACGSGCAMWKYTITDSNTDALQNFANWYSFYGNRNRAMIAGMTRSLADVNNLRVGYFRINDYTSYNSVSSDRKWLMMRDLAQPDAKRALYKDMIGLTANGGTPNRWAVDAAALQFTRTDKDAPVKLACQKNAVMLFTDGFSNGGGPTTAQNADGGMGIPFSDSNFNTMADIVSQYYINQGGKPPLRPDLPAGQVPVVQACKAGNPDKRLDCQTNLHLNFYGVTLGARGTLFNPDLDQDPFTDSTIYSRWPASADNDRSTVDDIWHAAVNTRGEYINARTPAEITTAMRRVLSAVTSGASPSGGMGASGARIGAGSVSVAPTYEIANEGTDWFSRLTASKISVDPKTRAVVYTPIWEASAQLPTAEMRNVYFTKSGATSRFNGTNVSLADLCTKSTELYPGMSRCNQAELEKLGATADSAVKYLLGDTAGEKRSGGKLRDRTTRLGDIVTSSPVVSAPSDDYGYRRLAGNLGTTYNAYLASKAERARYMVYVGANDGMLHGFDGGMNAKGVVTGNGGAESFGYIPATALGHMGNLLFPYNAADLNDQKFDHRYYVDGQISVGDTYYGGDWHTTLVGASGAGGRSVFALDVTAGNTFSTASKLWEISDLDNSLPANVRNNIGHVLGKPVIVPVLGANGVPTWKAIFGNGYNSRSQKAVLFVVDIGTGTPNVTMIEAVETSGAPDGNNGLGSIVAIDRWGGDKQDQRRRDGYTDTVYGTDQKGAVWKFDLRSSATTVGTPVFTTRTYTDNNRTLRQPITGGITAGSGPNGGVMLFFGSGSFSFIGDQADTSVQSLYAVNDLANGAVSSTLTSASLTGGQVVTNGDQRTLVRSTPPNGSLGWYVDLPAGERFVGNPSLSDGVVFMPTYLPTPGGSGCSSSGTNWLFGLEALNGGGAFGRARIGSPDGTAISDGVAALKTVTTGTSGGPVRDVKPGALPRDAPPELNPEGGPPKPPEPACVSFLKNGDQSVYIPYPCGRQSWRQIQ</sequence>
<proteinExistence type="predicted"/>
<keyword evidence="7" id="KW-1185">Reference proteome</keyword>
<organism evidence="6 7">
    <name type="scientific">Stenotrophomonas riyadhensis</name>
    <dbReference type="NCBI Taxonomy" id="2859893"/>
    <lineage>
        <taxon>Bacteria</taxon>
        <taxon>Pseudomonadati</taxon>
        <taxon>Pseudomonadota</taxon>
        <taxon>Gammaproteobacteria</taxon>
        <taxon>Lysobacterales</taxon>
        <taxon>Lysobacteraceae</taxon>
        <taxon>Stenotrophomonas</taxon>
    </lineage>
</organism>
<accession>A0ABT2XJQ4</accession>
<feature type="region of interest" description="Disordered" evidence="3">
    <location>
        <begin position="1169"/>
        <end position="1209"/>
    </location>
</feature>
<evidence type="ECO:0000313" key="7">
    <source>
        <dbReference type="Proteomes" id="UP001208054"/>
    </source>
</evidence>
<protein>
    <submittedName>
        <fullName evidence="6">Pilus assembly protein</fullName>
    </submittedName>
</protein>
<keyword evidence="4" id="KW-0732">Signal</keyword>
<name>A0ABT2XJQ4_9GAMM</name>
<evidence type="ECO:0000256" key="4">
    <source>
        <dbReference type="SAM" id="SignalP"/>
    </source>
</evidence>
<feature type="domain" description="PilY1 beta-propeller" evidence="5">
    <location>
        <begin position="696"/>
        <end position="983"/>
    </location>
</feature>
<evidence type="ECO:0000256" key="1">
    <source>
        <dbReference type="ARBA" id="ARBA00022723"/>
    </source>
</evidence>
<evidence type="ECO:0000256" key="3">
    <source>
        <dbReference type="SAM" id="MobiDB-lite"/>
    </source>
</evidence>
<feature type="chain" id="PRO_5046979556" evidence="4">
    <location>
        <begin position="25"/>
        <end position="1233"/>
    </location>
</feature>
<comment type="caution">
    <text evidence="6">The sequence shown here is derived from an EMBL/GenBank/DDBJ whole genome shotgun (WGS) entry which is preliminary data.</text>
</comment>
<keyword evidence="2" id="KW-0106">Calcium</keyword>
<evidence type="ECO:0000313" key="6">
    <source>
        <dbReference type="EMBL" id="MCV0326045.1"/>
    </source>
</evidence>
<feature type="signal peptide" evidence="4">
    <location>
        <begin position="1"/>
        <end position="24"/>
    </location>
</feature>
<dbReference type="RefSeq" id="WP_197610465.1">
    <property type="nucleotide sequence ID" value="NZ_JAHWBK010000012.1"/>
</dbReference>
<evidence type="ECO:0000259" key="5">
    <source>
        <dbReference type="Pfam" id="PF05567"/>
    </source>
</evidence>
<dbReference type="EMBL" id="JAHWBK010000012">
    <property type="protein sequence ID" value="MCV0326045.1"/>
    <property type="molecule type" value="Genomic_DNA"/>
</dbReference>
<keyword evidence="1" id="KW-0479">Metal-binding</keyword>
<evidence type="ECO:0000256" key="2">
    <source>
        <dbReference type="ARBA" id="ARBA00022837"/>
    </source>
</evidence>
<gene>
    <name evidence="6" type="ORF">KYJ44_17080</name>
</gene>
<dbReference type="Proteomes" id="UP001208054">
    <property type="component" value="Unassembled WGS sequence"/>
</dbReference>